<name>A0ABZ1IKG5_9PSEU</name>
<evidence type="ECO:0000256" key="1">
    <source>
        <dbReference type="SAM" id="MobiDB-lite"/>
    </source>
</evidence>
<organism evidence="2 3">
    <name type="scientific">Amycolatopsis rhabdoformis</name>
    <dbReference type="NCBI Taxonomy" id="1448059"/>
    <lineage>
        <taxon>Bacteria</taxon>
        <taxon>Bacillati</taxon>
        <taxon>Actinomycetota</taxon>
        <taxon>Actinomycetes</taxon>
        <taxon>Pseudonocardiales</taxon>
        <taxon>Pseudonocardiaceae</taxon>
        <taxon>Amycolatopsis</taxon>
    </lineage>
</organism>
<accession>A0ABZ1IKG5</accession>
<dbReference type="InterPro" id="IPR008634">
    <property type="entry name" value="Gas-vesicle_GvpO"/>
</dbReference>
<proteinExistence type="predicted"/>
<dbReference type="Proteomes" id="UP001330812">
    <property type="component" value="Chromosome"/>
</dbReference>
<dbReference type="Pfam" id="PF05800">
    <property type="entry name" value="GvpO"/>
    <property type="match status" value="1"/>
</dbReference>
<dbReference type="EMBL" id="CP142149">
    <property type="protein sequence ID" value="WSE34670.1"/>
    <property type="molecule type" value="Genomic_DNA"/>
</dbReference>
<dbReference type="RefSeq" id="WP_326837478.1">
    <property type="nucleotide sequence ID" value="NZ_CP142149.1"/>
</dbReference>
<sequence length="109" mass="11567">MATAKSEGRAQPARRRAARDGLVASTAAAAALRQLNDLISSEPVGVTSVEPLEDGWLVEVEVVEERRVPSSADVLALYEVELDGEGEMLAFHRSKRYGRGKGGSGNEGS</sequence>
<evidence type="ECO:0000313" key="3">
    <source>
        <dbReference type="Proteomes" id="UP001330812"/>
    </source>
</evidence>
<keyword evidence="3" id="KW-1185">Reference proteome</keyword>
<protein>
    <submittedName>
        <fullName evidence="2">Gas vesicle protein GvpO</fullName>
    </submittedName>
</protein>
<gene>
    <name evidence="2" type="primary">gvpO</name>
    <name evidence="2" type="ORF">VSH64_21750</name>
</gene>
<evidence type="ECO:0000313" key="2">
    <source>
        <dbReference type="EMBL" id="WSE34670.1"/>
    </source>
</evidence>
<reference evidence="2 3" key="1">
    <citation type="journal article" date="2015" name="Int. J. Syst. Evol. Microbiol.">
        <title>Amycolatopsis rhabdoformis sp. nov., an actinomycete isolated from a tropical forest soil.</title>
        <authorList>
            <person name="Souza W.R."/>
            <person name="Silva R.E."/>
            <person name="Goodfellow M."/>
            <person name="Busarakam K."/>
            <person name="Figueiro F.S."/>
            <person name="Ferreira D."/>
            <person name="Rodrigues-Filho E."/>
            <person name="Moraes L.A.B."/>
            <person name="Zucchi T.D."/>
        </authorList>
    </citation>
    <scope>NUCLEOTIDE SEQUENCE [LARGE SCALE GENOMIC DNA]</scope>
    <source>
        <strain evidence="2 3">NCIMB 14900</strain>
    </source>
</reference>
<feature type="region of interest" description="Disordered" evidence="1">
    <location>
        <begin position="1"/>
        <end position="20"/>
    </location>
</feature>